<reference evidence="2" key="1">
    <citation type="submission" date="2014-11" db="EMBL/GenBank/DDBJ databases">
        <authorList>
            <person name="Amaro Gonzalez C."/>
        </authorList>
    </citation>
    <scope>NUCLEOTIDE SEQUENCE</scope>
</reference>
<evidence type="ECO:0000256" key="1">
    <source>
        <dbReference type="SAM" id="MobiDB-lite"/>
    </source>
</evidence>
<feature type="region of interest" description="Disordered" evidence="1">
    <location>
        <begin position="49"/>
        <end position="75"/>
    </location>
</feature>
<proteinExistence type="predicted"/>
<dbReference type="EMBL" id="GBXM01083305">
    <property type="protein sequence ID" value="JAH25272.1"/>
    <property type="molecule type" value="Transcribed_RNA"/>
</dbReference>
<accession>A0A0E9R934</accession>
<reference evidence="2" key="2">
    <citation type="journal article" date="2015" name="Fish Shellfish Immunol.">
        <title>Early steps in the European eel (Anguilla anguilla)-Vibrio vulnificus interaction in the gills: Role of the RtxA13 toxin.</title>
        <authorList>
            <person name="Callol A."/>
            <person name="Pajuelo D."/>
            <person name="Ebbesson L."/>
            <person name="Teles M."/>
            <person name="MacKenzie S."/>
            <person name="Amaro C."/>
        </authorList>
    </citation>
    <scope>NUCLEOTIDE SEQUENCE</scope>
</reference>
<evidence type="ECO:0000313" key="2">
    <source>
        <dbReference type="EMBL" id="JAH25272.1"/>
    </source>
</evidence>
<sequence>MEMYGASISRSMFSTSNGWLFSWEVSSGFAAKSFLTMSSANGSSLKLRGGEGWALGPSKIGERSSRSSGVQSSRGDSVLCTAPFITD</sequence>
<protein>
    <submittedName>
        <fullName evidence="2">Uncharacterized protein</fullName>
    </submittedName>
</protein>
<name>A0A0E9R934_ANGAN</name>
<feature type="compositionally biased region" description="Low complexity" evidence="1">
    <location>
        <begin position="66"/>
        <end position="75"/>
    </location>
</feature>
<dbReference type="AlphaFoldDB" id="A0A0E9R934"/>
<organism evidence="2">
    <name type="scientific">Anguilla anguilla</name>
    <name type="common">European freshwater eel</name>
    <name type="synonym">Muraena anguilla</name>
    <dbReference type="NCBI Taxonomy" id="7936"/>
    <lineage>
        <taxon>Eukaryota</taxon>
        <taxon>Metazoa</taxon>
        <taxon>Chordata</taxon>
        <taxon>Craniata</taxon>
        <taxon>Vertebrata</taxon>
        <taxon>Euteleostomi</taxon>
        <taxon>Actinopterygii</taxon>
        <taxon>Neopterygii</taxon>
        <taxon>Teleostei</taxon>
        <taxon>Anguilliformes</taxon>
        <taxon>Anguillidae</taxon>
        <taxon>Anguilla</taxon>
    </lineage>
</organism>